<evidence type="ECO:0000256" key="3">
    <source>
        <dbReference type="ARBA" id="ARBA00022729"/>
    </source>
</evidence>
<keyword evidence="3 4" id="KW-0732">Signal</keyword>
<dbReference type="SUPFAM" id="SSF53822">
    <property type="entry name" value="Periplasmic binding protein-like I"/>
    <property type="match status" value="1"/>
</dbReference>
<evidence type="ECO:0000256" key="2">
    <source>
        <dbReference type="ARBA" id="ARBA00007639"/>
    </source>
</evidence>
<evidence type="ECO:0000256" key="4">
    <source>
        <dbReference type="SAM" id="SignalP"/>
    </source>
</evidence>
<organism evidence="6 7">
    <name type="scientific">Enterocloster bolteae 90B8</name>
    <dbReference type="NCBI Taxonomy" id="997897"/>
    <lineage>
        <taxon>Bacteria</taxon>
        <taxon>Bacillati</taxon>
        <taxon>Bacillota</taxon>
        <taxon>Clostridia</taxon>
        <taxon>Lachnospirales</taxon>
        <taxon>Lachnospiraceae</taxon>
        <taxon>Enterocloster</taxon>
    </lineage>
</organism>
<comment type="subcellular location">
    <subcellularLocation>
        <location evidence="1">Cell envelope</location>
    </subcellularLocation>
</comment>
<comment type="caution">
    <text evidence="6">The sequence shown here is derived from an EMBL/GenBank/DDBJ whole genome shotgun (WGS) entry which is preliminary data.</text>
</comment>
<dbReference type="AlphaFoldDB" id="N9ZPN0"/>
<dbReference type="InterPro" id="IPR025997">
    <property type="entry name" value="SBP_2_dom"/>
</dbReference>
<feature type="domain" description="Periplasmic binding protein" evidence="5">
    <location>
        <begin position="49"/>
        <end position="307"/>
    </location>
</feature>
<accession>N9ZPN0</accession>
<feature type="signal peptide" evidence="4">
    <location>
        <begin position="1"/>
        <end position="20"/>
    </location>
</feature>
<comment type="similarity">
    <text evidence="2">Belongs to the bacterial solute-binding protein 2 family.</text>
</comment>
<evidence type="ECO:0000313" key="6">
    <source>
        <dbReference type="EMBL" id="ENZ41815.1"/>
    </source>
</evidence>
<reference evidence="6 7" key="1">
    <citation type="submission" date="2013-01" db="EMBL/GenBank/DDBJ databases">
        <title>The Genome Sequence of Clostridium bolteae 90B8.</title>
        <authorList>
            <consortium name="The Broad Institute Genome Sequencing Platform"/>
            <person name="Earl A."/>
            <person name="Ward D."/>
            <person name="Feldgarden M."/>
            <person name="Gevers D."/>
            <person name="Courvalin P."/>
            <person name="Lambert T."/>
            <person name="Walker B."/>
            <person name="Young S.K."/>
            <person name="Zeng Q."/>
            <person name="Gargeya S."/>
            <person name="Fitzgerald M."/>
            <person name="Haas B."/>
            <person name="Abouelleil A."/>
            <person name="Alvarado L."/>
            <person name="Arachchi H.M."/>
            <person name="Berlin A.M."/>
            <person name="Chapman S.B."/>
            <person name="Dewar J."/>
            <person name="Goldberg J."/>
            <person name="Griggs A."/>
            <person name="Gujja S."/>
            <person name="Hansen M."/>
            <person name="Howarth C."/>
            <person name="Imamovic A."/>
            <person name="Larimer J."/>
            <person name="McCowan C."/>
            <person name="Murphy C."/>
            <person name="Neiman D."/>
            <person name="Pearson M."/>
            <person name="Priest M."/>
            <person name="Roberts A."/>
            <person name="Saif S."/>
            <person name="Shea T."/>
            <person name="Sisk P."/>
            <person name="Sykes S."/>
            <person name="Wortman J."/>
            <person name="Nusbaum C."/>
            <person name="Birren B."/>
        </authorList>
    </citation>
    <scope>NUCLEOTIDE SEQUENCE [LARGE SCALE GENOMIC DNA]</scope>
    <source>
        <strain evidence="6 7">90B8</strain>
    </source>
</reference>
<dbReference type="CDD" id="cd06309">
    <property type="entry name" value="PBP1_galactofuranose_YtfQ-like"/>
    <property type="match status" value="1"/>
</dbReference>
<dbReference type="EMBL" id="AGYG01000009">
    <property type="protein sequence ID" value="ENZ41815.1"/>
    <property type="molecule type" value="Genomic_DNA"/>
</dbReference>
<sequence>MRKSLLVTLMGVILGTCLLAGCTEQAVGSTAGSAAAADTTESSDGNVRVAFSQCQSSDPWRIAETNDIKRAAKERGYDLIYTDAQGNTSKQISDVEDICAQGVDYLILDAREFEASAACLDVAKKAGVKVVLIDRLVKGTVGEDYITYIGTDFVWEGREAGKWLAETLNGKGKIVEISGTAGSTAAMDRNAGFMEVIAENPDMEVIASQTADFSRADAQSTMENILQSSGNEIDAVFAHNDEMGLGVIQAIKGAGLEAGKDIIVVSCDGQSDAVKAVISGELGCTVTCNPYYGDITFDVLDKIIKGEDIEDTYILEDVVIDAKNAEERLPLAH</sequence>
<dbReference type="PANTHER" id="PTHR46847:SF3">
    <property type="entry name" value="GALACTOFURANOSE-BINDING PROTEIN YTFQ"/>
    <property type="match status" value="1"/>
</dbReference>
<dbReference type="PROSITE" id="PS51257">
    <property type="entry name" value="PROKAR_LIPOPROTEIN"/>
    <property type="match status" value="1"/>
</dbReference>
<evidence type="ECO:0000259" key="5">
    <source>
        <dbReference type="Pfam" id="PF13407"/>
    </source>
</evidence>
<dbReference type="GO" id="GO:0030313">
    <property type="term" value="C:cell envelope"/>
    <property type="evidence" value="ECO:0007669"/>
    <property type="project" value="UniProtKB-SubCell"/>
</dbReference>
<dbReference type="Proteomes" id="UP000013041">
    <property type="component" value="Unassembled WGS sequence"/>
</dbReference>
<gene>
    <name evidence="6" type="ORF">HMPREF1097_01191</name>
</gene>
<feature type="chain" id="PRO_5039272730" description="Periplasmic binding protein domain-containing protein" evidence="4">
    <location>
        <begin position="21"/>
        <end position="333"/>
    </location>
</feature>
<dbReference type="GO" id="GO:0030246">
    <property type="term" value="F:carbohydrate binding"/>
    <property type="evidence" value="ECO:0007669"/>
    <property type="project" value="UniProtKB-ARBA"/>
</dbReference>
<protein>
    <recommendedName>
        <fullName evidence="5">Periplasmic binding protein domain-containing protein</fullName>
    </recommendedName>
</protein>
<evidence type="ECO:0000256" key="1">
    <source>
        <dbReference type="ARBA" id="ARBA00004196"/>
    </source>
</evidence>
<dbReference type="RefSeq" id="WP_002571462.1">
    <property type="nucleotide sequence ID" value="NZ_KB851149.1"/>
</dbReference>
<dbReference type="Gene3D" id="3.40.50.2300">
    <property type="match status" value="2"/>
</dbReference>
<dbReference type="PATRIC" id="fig|997897.5.peg.1269"/>
<dbReference type="HOGENOM" id="CLU_037628_3_2_9"/>
<evidence type="ECO:0000313" key="7">
    <source>
        <dbReference type="Proteomes" id="UP000013041"/>
    </source>
</evidence>
<proteinExistence type="inferred from homology"/>
<dbReference type="Pfam" id="PF13407">
    <property type="entry name" value="Peripla_BP_4"/>
    <property type="match status" value="1"/>
</dbReference>
<dbReference type="InterPro" id="IPR028082">
    <property type="entry name" value="Peripla_BP_I"/>
</dbReference>
<name>N9ZPN0_9FIRM</name>
<dbReference type="PANTHER" id="PTHR46847">
    <property type="entry name" value="D-ALLOSE-BINDING PERIPLASMIC PROTEIN-RELATED"/>
    <property type="match status" value="1"/>
</dbReference>